<organism evidence="1 2">
    <name type="scientific">Geotrichum candidum</name>
    <name type="common">Oospora lactis</name>
    <name type="synonym">Dipodascus geotrichum</name>
    <dbReference type="NCBI Taxonomy" id="1173061"/>
    <lineage>
        <taxon>Eukaryota</taxon>
        <taxon>Fungi</taxon>
        <taxon>Dikarya</taxon>
        <taxon>Ascomycota</taxon>
        <taxon>Saccharomycotina</taxon>
        <taxon>Dipodascomycetes</taxon>
        <taxon>Dipodascales</taxon>
        <taxon>Dipodascaceae</taxon>
        <taxon>Geotrichum</taxon>
    </lineage>
</organism>
<dbReference type="Proteomes" id="UP000242525">
    <property type="component" value="Unassembled WGS sequence"/>
</dbReference>
<reference evidence="1" key="1">
    <citation type="submission" date="2014-03" db="EMBL/GenBank/DDBJ databases">
        <authorList>
            <person name="Casaregola S."/>
        </authorList>
    </citation>
    <scope>NUCLEOTIDE SEQUENCE [LARGE SCALE GENOMIC DNA]</scope>
    <source>
        <strain evidence="1">CLIB 918</strain>
    </source>
</reference>
<evidence type="ECO:0000313" key="2">
    <source>
        <dbReference type="Proteomes" id="UP000242525"/>
    </source>
</evidence>
<dbReference type="AlphaFoldDB" id="A0A0J9X4M3"/>
<sequence>MAPIRRYLKLTKNSVVAVQIFLDQDLLFSLVQKVRNAYDGGETDSISELSLSSLPNKDINKFLETLSPHLIRVFSSAENDSYSAHEFFNLKSTSSGKVLKRDSDVMNYRLHENGWKATVKITRPQDQFFPTYSDEQLLERKVSLNETIDIEEHSAQVGEEEDEKPLNLKKQLVVKYHRLFLAEDQKVIVYIQERPAKA</sequence>
<evidence type="ECO:0000313" key="1">
    <source>
        <dbReference type="EMBL" id="CDO52066.1"/>
    </source>
</evidence>
<keyword evidence="2" id="KW-1185">Reference proteome</keyword>
<name>A0A0J9X4M3_GEOCN</name>
<proteinExistence type="predicted"/>
<gene>
    <name evidence="1" type="ORF">BN980_GECA02s05356g</name>
</gene>
<comment type="caution">
    <text evidence="1">The sequence shown here is derived from an EMBL/GenBank/DDBJ whole genome shotgun (WGS) entry which is preliminary data.</text>
</comment>
<protein>
    <submittedName>
        <fullName evidence="1">Uncharacterized protein</fullName>
    </submittedName>
</protein>
<dbReference type="OrthoDB" id="5374757at2759"/>
<accession>A0A0J9X4M3</accession>
<dbReference type="EMBL" id="CCBN010000002">
    <property type="protein sequence ID" value="CDO52066.1"/>
    <property type="molecule type" value="Genomic_DNA"/>
</dbReference>